<dbReference type="EMBL" id="JBFBVU010000004">
    <property type="protein sequence ID" value="MEV8466250.1"/>
    <property type="molecule type" value="Genomic_DNA"/>
</dbReference>
<organism evidence="1 2">
    <name type="scientific">Meridianimarinicoccus marinus</name>
    <dbReference type="NCBI Taxonomy" id="3231483"/>
    <lineage>
        <taxon>Bacteria</taxon>
        <taxon>Pseudomonadati</taxon>
        <taxon>Pseudomonadota</taxon>
        <taxon>Alphaproteobacteria</taxon>
        <taxon>Rhodobacterales</taxon>
        <taxon>Paracoccaceae</taxon>
        <taxon>Meridianimarinicoccus</taxon>
    </lineage>
</organism>
<dbReference type="Proteomes" id="UP001553161">
    <property type="component" value="Unassembled WGS sequence"/>
</dbReference>
<gene>
    <name evidence="1" type="ORF">AB0T83_05545</name>
</gene>
<evidence type="ECO:0000313" key="1">
    <source>
        <dbReference type="EMBL" id="MEV8466250.1"/>
    </source>
</evidence>
<reference evidence="1 2" key="1">
    <citation type="submission" date="2024-07" db="EMBL/GenBank/DDBJ databases">
        <authorList>
            <person name="Kang M."/>
        </authorList>
    </citation>
    <scope>NUCLEOTIDE SEQUENCE [LARGE SCALE GENOMIC DNA]</scope>
    <source>
        <strain evidence="1 2">DFM31</strain>
    </source>
</reference>
<name>A0ABV3L3W7_9RHOB</name>
<keyword evidence="2" id="KW-1185">Reference proteome</keyword>
<sequence>MIRLILYVVMFGAGLYAGSEYERVTAMERCLNAGGSVDPRGFCMGAQ</sequence>
<evidence type="ECO:0000313" key="2">
    <source>
        <dbReference type="Proteomes" id="UP001553161"/>
    </source>
</evidence>
<proteinExistence type="predicted"/>
<protein>
    <submittedName>
        <fullName evidence="1">Uncharacterized protein</fullName>
    </submittedName>
</protein>
<accession>A0ABV3L3W7</accession>
<comment type="caution">
    <text evidence="1">The sequence shown here is derived from an EMBL/GenBank/DDBJ whole genome shotgun (WGS) entry which is preliminary data.</text>
</comment>
<dbReference type="RefSeq" id="WP_366192051.1">
    <property type="nucleotide sequence ID" value="NZ_JBFBVU010000004.1"/>
</dbReference>